<dbReference type="EMBL" id="CAJNDS010002503">
    <property type="protein sequence ID" value="CAE7501598.1"/>
    <property type="molecule type" value="Genomic_DNA"/>
</dbReference>
<feature type="region of interest" description="Disordered" evidence="1">
    <location>
        <begin position="1"/>
        <end position="46"/>
    </location>
</feature>
<feature type="compositionally biased region" description="Low complexity" evidence="1">
    <location>
        <begin position="24"/>
        <end position="42"/>
    </location>
</feature>
<protein>
    <submittedName>
        <fullName evidence="2">Uncharacterized protein</fullName>
    </submittedName>
</protein>
<reference evidence="2" key="1">
    <citation type="submission" date="2021-02" db="EMBL/GenBank/DDBJ databases">
        <authorList>
            <person name="Dougan E. K."/>
            <person name="Rhodes N."/>
            <person name="Thang M."/>
            <person name="Chan C."/>
        </authorList>
    </citation>
    <scope>NUCLEOTIDE SEQUENCE</scope>
</reference>
<name>A0A812T2S9_9DINO</name>
<evidence type="ECO:0000256" key="1">
    <source>
        <dbReference type="SAM" id="MobiDB-lite"/>
    </source>
</evidence>
<comment type="caution">
    <text evidence="2">The sequence shown here is derived from an EMBL/GenBank/DDBJ whole genome shotgun (WGS) entry which is preliminary data.</text>
</comment>
<proteinExistence type="predicted"/>
<sequence>MKENGSQGHAEQAQKAFATLLPRAGDQQPQPSPPGADASSSAVQTQACDLKDLSCTDDLQQLRKDMEAQQEREFEKMSQLLQ</sequence>
<evidence type="ECO:0000313" key="3">
    <source>
        <dbReference type="Proteomes" id="UP000604046"/>
    </source>
</evidence>
<organism evidence="2 3">
    <name type="scientific">Symbiodinium natans</name>
    <dbReference type="NCBI Taxonomy" id="878477"/>
    <lineage>
        <taxon>Eukaryota</taxon>
        <taxon>Sar</taxon>
        <taxon>Alveolata</taxon>
        <taxon>Dinophyceae</taxon>
        <taxon>Suessiales</taxon>
        <taxon>Symbiodiniaceae</taxon>
        <taxon>Symbiodinium</taxon>
    </lineage>
</organism>
<evidence type="ECO:0000313" key="2">
    <source>
        <dbReference type="EMBL" id="CAE7501598.1"/>
    </source>
</evidence>
<dbReference type="Proteomes" id="UP000604046">
    <property type="component" value="Unassembled WGS sequence"/>
</dbReference>
<accession>A0A812T2S9</accession>
<feature type="non-terminal residue" evidence="2">
    <location>
        <position position="1"/>
    </location>
</feature>
<gene>
    <name evidence="2" type="ORF">SNAT2548_LOCUS28091</name>
</gene>
<dbReference type="AlphaFoldDB" id="A0A812T2S9"/>
<keyword evidence="3" id="KW-1185">Reference proteome</keyword>